<dbReference type="InterPro" id="IPR029044">
    <property type="entry name" value="Nucleotide-diphossugar_trans"/>
</dbReference>
<dbReference type="InParanoid" id="A0A6M4H7T0"/>
<dbReference type="KEGG" id="upl:DSM104440_02501"/>
<dbReference type="RefSeq" id="WP_171163175.1">
    <property type="nucleotide sequence ID" value="NZ_CP053073.1"/>
</dbReference>
<dbReference type="Proteomes" id="UP000503096">
    <property type="component" value="Chromosome"/>
</dbReference>
<evidence type="ECO:0000259" key="1">
    <source>
        <dbReference type="Pfam" id="PF00535"/>
    </source>
</evidence>
<dbReference type="PANTHER" id="PTHR43685:SF11">
    <property type="entry name" value="GLYCOSYLTRANSFERASE TAGX-RELATED"/>
    <property type="match status" value="1"/>
</dbReference>
<dbReference type="InterPro" id="IPR050834">
    <property type="entry name" value="Glycosyltransf_2"/>
</dbReference>
<dbReference type="CDD" id="cd00761">
    <property type="entry name" value="Glyco_tranf_GTA_type"/>
    <property type="match status" value="1"/>
</dbReference>
<dbReference type="PANTHER" id="PTHR43685">
    <property type="entry name" value="GLYCOSYLTRANSFERASE"/>
    <property type="match status" value="1"/>
</dbReference>
<dbReference type="SUPFAM" id="SSF53448">
    <property type="entry name" value="Nucleotide-diphospho-sugar transferases"/>
    <property type="match status" value="1"/>
</dbReference>
<keyword evidence="3" id="KW-1185">Reference proteome</keyword>
<dbReference type="Gene3D" id="3.90.550.10">
    <property type="entry name" value="Spore Coat Polysaccharide Biosynthesis Protein SpsA, Chain A"/>
    <property type="match status" value="1"/>
</dbReference>
<proteinExistence type="predicted"/>
<dbReference type="InterPro" id="IPR001173">
    <property type="entry name" value="Glyco_trans_2-like"/>
</dbReference>
<feature type="domain" description="Glycosyltransferase 2-like" evidence="1">
    <location>
        <begin position="19"/>
        <end position="149"/>
    </location>
</feature>
<evidence type="ECO:0000313" key="3">
    <source>
        <dbReference type="Proteomes" id="UP000503096"/>
    </source>
</evidence>
<dbReference type="EMBL" id="CP053073">
    <property type="protein sequence ID" value="QJR15676.1"/>
    <property type="molecule type" value="Genomic_DNA"/>
</dbReference>
<reference evidence="2 3" key="1">
    <citation type="submission" date="2020-04" db="EMBL/GenBank/DDBJ databases">
        <title>Usitatibacter rugosus gen. nov., sp. nov. and Usitatibacter palustris sp. nov., novel members of Usitatibacteraceae fam. nov. within the order Nitrosomonadales isolated from soil.</title>
        <authorList>
            <person name="Huber K.J."/>
            <person name="Neumann-Schaal M."/>
            <person name="Geppert A."/>
            <person name="Luckner M."/>
            <person name="Wanner G."/>
            <person name="Overmann J."/>
        </authorList>
    </citation>
    <scope>NUCLEOTIDE SEQUENCE [LARGE SCALE GENOMIC DNA]</scope>
    <source>
        <strain evidence="2 3">Swamp67</strain>
    </source>
</reference>
<protein>
    <recommendedName>
        <fullName evidence="1">Glycosyltransferase 2-like domain-containing protein</fullName>
    </recommendedName>
</protein>
<dbReference type="AlphaFoldDB" id="A0A6M4H7T0"/>
<evidence type="ECO:0000313" key="2">
    <source>
        <dbReference type="EMBL" id="QJR15676.1"/>
    </source>
</evidence>
<dbReference type="Pfam" id="PF00535">
    <property type="entry name" value="Glycos_transf_2"/>
    <property type="match status" value="1"/>
</dbReference>
<organism evidence="2 3">
    <name type="scientific">Usitatibacter palustris</name>
    <dbReference type="NCBI Taxonomy" id="2732487"/>
    <lineage>
        <taxon>Bacteria</taxon>
        <taxon>Pseudomonadati</taxon>
        <taxon>Pseudomonadota</taxon>
        <taxon>Betaproteobacteria</taxon>
        <taxon>Nitrosomonadales</taxon>
        <taxon>Usitatibacteraceae</taxon>
        <taxon>Usitatibacter</taxon>
    </lineage>
</organism>
<gene>
    <name evidence="2" type="ORF">DSM104440_02501</name>
</gene>
<sequence>MSSASPGGEPRRFDAPVLTIAIPTYNRSRYVRRLLASIVAQLAAHRDAVKVLVIDNCSPDDTQAAVAPFLRKGLPLAYVRNETNIGMDGNIRKCFMDADTEYVWIFGDDDVLLEGALGQVLAWIGAQRFALIHVGGYSFRGDFAPRRKYFLNLGPTRVTDRGDVLYCVNCLLTFISRNIVNKRAAQEMAPGSSFDAYLGSIINQLSFVFAALRSDLPCVILSRSLVGAQIENSGGYEPAEVFGRGMLAIVEREFPGEARLRQRFENEILEIHFPHQIASMRRSARFTTEGYLGKLRETFAHNFRFWLFCYPVAVLPLALAKPASLVVRAILKVKRIAAEITWYCVLPRHAQRSRFSALLFGSRP</sequence>
<name>A0A6M4H7T0_9PROT</name>
<accession>A0A6M4H7T0</accession>